<gene>
    <name evidence="1" type="ORF">C900_04018</name>
</gene>
<evidence type="ECO:0000313" key="2">
    <source>
        <dbReference type="Proteomes" id="UP000011135"/>
    </source>
</evidence>
<organism evidence="1 2">
    <name type="scientific">Fulvivirga imtechensis AK7</name>
    <dbReference type="NCBI Taxonomy" id="1237149"/>
    <lineage>
        <taxon>Bacteria</taxon>
        <taxon>Pseudomonadati</taxon>
        <taxon>Bacteroidota</taxon>
        <taxon>Cytophagia</taxon>
        <taxon>Cytophagales</taxon>
        <taxon>Fulvivirgaceae</taxon>
        <taxon>Fulvivirga</taxon>
    </lineage>
</organism>
<reference evidence="1 2" key="1">
    <citation type="submission" date="2012-12" db="EMBL/GenBank/DDBJ databases">
        <title>Genome assembly of Fulvivirga imtechensis AK7.</title>
        <authorList>
            <person name="Nupur N."/>
            <person name="Khatri I."/>
            <person name="Kumar R."/>
            <person name="Subramanian S."/>
            <person name="Pinnaka A."/>
        </authorList>
    </citation>
    <scope>NUCLEOTIDE SEQUENCE [LARGE SCALE GENOMIC DNA]</scope>
    <source>
        <strain evidence="1 2">AK7</strain>
    </source>
</reference>
<comment type="caution">
    <text evidence="1">The sequence shown here is derived from an EMBL/GenBank/DDBJ whole genome shotgun (WGS) entry which is preliminary data.</text>
</comment>
<evidence type="ECO:0000313" key="1">
    <source>
        <dbReference type="EMBL" id="ELR70333.1"/>
    </source>
</evidence>
<keyword evidence="2" id="KW-1185">Reference proteome</keyword>
<dbReference type="Proteomes" id="UP000011135">
    <property type="component" value="Unassembled WGS sequence"/>
</dbReference>
<name>L8JQ65_9BACT</name>
<accession>L8JQ65</accession>
<sequence length="48" mass="5351">MFSVPDNGAPSLEVLSAYVSEDYGIKNRQVFSMSEAFNNIGYLIKHNP</sequence>
<proteinExistence type="predicted"/>
<protein>
    <submittedName>
        <fullName evidence="1">Uncharacterized protein</fullName>
    </submittedName>
</protein>
<dbReference type="EMBL" id="AMZN01000055">
    <property type="protein sequence ID" value="ELR70333.1"/>
    <property type="molecule type" value="Genomic_DNA"/>
</dbReference>
<dbReference type="AlphaFoldDB" id="L8JQ65"/>